<dbReference type="Pfam" id="PF26606">
    <property type="entry name" value="SCO4848"/>
    <property type="match status" value="1"/>
</dbReference>
<sequence length="109" mass="11538">MRLSKRVSGFLIAFGGWSWIIWPTFLKNIWKDPRSWDNGATAFFLVHLALTAASLALGTAIGVLGVLGWLRAGSGRPAQVSVVPADRIDGAAVSCEDRPVRSSPSGGSS</sequence>
<dbReference type="NCBIfam" id="NF046117">
    <property type="entry name" value="SCO4848_fam"/>
    <property type="match status" value="1"/>
</dbReference>
<organism evidence="2 3">
    <name type="scientific">Jatrophihabitans lederbergiae</name>
    <dbReference type="NCBI Taxonomy" id="3075547"/>
    <lineage>
        <taxon>Bacteria</taxon>
        <taxon>Bacillati</taxon>
        <taxon>Actinomycetota</taxon>
        <taxon>Actinomycetes</taxon>
        <taxon>Jatrophihabitantales</taxon>
        <taxon>Jatrophihabitantaceae</taxon>
        <taxon>Jatrophihabitans</taxon>
    </lineage>
</organism>
<feature type="transmembrane region" description="Helical" evidence="1">
    <location>
        <begin position="45"/>
        <end position="70"/>
    </location>
</feature>
<name>A0ABU2J5M8_9ACTN</name>
<feature type="transmembrane region" description="Helical" evidence="1">
    <location>
        <begin position="7"/>
        <end position="25"/>
    </location>
</feature>
<evidence type="ECO:0000313" key="2">
    <source>
        <dbReference type="EMBL" id="MDT0260292.1"/>
    </source>
</evidence>
<keyword evidence="1" id="KW-1133">Transmembrane helix</keyword>
<protein>
    <recommendedName>
        <fullName evidence="4">Integral membrane protein</fullName>
    </recommendedName>
</protein>
<dbReference type="InterPro" id="IPR058061">
    <property type="entry name" value="SCO4848-like"/>
</dbReference>
<dbReference type="RefSeq" id="WP_311421445.1">
    <property type="nucleotide sequence ID" value="NZ_JAVREH010000002.1"/>
</dbReference>
<gene>
    <name evidence="2" type="ORF">RM423_02675</name>
</gene>
<evidence type="ECO:0008006" key="4">
    <source>
        <dbReference type="Google" id="ProtNLM"/>
    </source>
</evidence>
<evidence type="ECO:0000313" key="3">
    <source>
        <dbReference type="Proteomes" id="UP001183176"/>
    </source>
</evidence>
<evidence type="ECO:0000256" key="1">
    <source>
        <dbReference type="SAM" id="Phobius"/>
    </source>
</evidence>
<keyword evidence="3" id="KW-1185">Reference proteome</keyword>
<accession>A0ABU2J5M8</accession>
<reference evidence="3" key="1">
    <citation type="submission" date="2023-07" db="EMBL/GenBank/DDBJ databases">
        <title>30 novel species of actinomycetes from the DSMZ collection.</title>
        <authorList>
            <person name="Nouioui I."/>
        </authorList>
    </citation>
    <scope>NUCLEOTIDE SEQUENCE [LARGE SCALE GENOMIC DNA]</scope>
    <source>
        <strain evidence="3">DSM 44399</strain>
    </source>
</reference>
<keyword evidence="1" id="KW-0472">Membrane</keyword>
<dbReference type="EMBL" id="JAVREH010000002">
    <property type="protein sequence ID" value="MDT0260292.1"/>
    <property type="molecule type" value="Genomic_DNA"/>
</dbReference>
<keyword evidence="1" id="KW-0812">Transmembrane</keyword>
<dbReference type="Proteomes" id="UP001183176">
    <property type="component" value="Unassembled WGS sequence"/>
</dbReference>
<comment type="caution">
    <text evidence="2">The sequence shown here is derived from an EMBL/GenBank/DDBJ whole genome shotgun (WGS) entry which is preliminary data.</text>
</comment>
<proteinExistence type="predicted"/>